<evidence type="ECO:0000313" key="4">
    <source>
        <dbReference type="Proteomes" id="UP000594261"/>
    </source>
</evidence>
<dbReference type="Gene3D" id="3.80.10.10">
    <property type="entry name" value="Ribonuclease Inhibitor"/>
    <property type="match status" value="1"/>
</dbReference>
<dbReference type="PANTHER" id="PTHR47186">
    <property type="entry name" value="LEUCINE-RICH REPEAT-CONTAINING PROTEIN 57"/>
    <property type="match status" value="1"/>
</dbReference>
<name>A0A7N2LVS8_QUELO</name>
<dbReference type="InParanoid" id="A0A7N2LVS8"/>
<feature type="domain" description="R13L1/DRL21-like LRR repeat region" evidence="2">
    <location>
        <begin position="42"/>
        <end position="101"/>
    </location>
</feature>
<feature type="region of interest" description="Disordered" evidence="1">
    <location>
        <begin position="180"/>
        <end position="204"/>
    </location>
</feature>
<evidence type="ECO:0000313" key="3">
    <source>
        <dbReference type="EnsemblPlants" id="QL05p088144:mrna"/>
    </source>
</evidence>
<keyword evidence="4" id="KW-1185">Reference proteome</keyword>
<dbReference type="SUPFAM" id="SSF52058">
    <property type="entry name" value="L domain-like"/>
    <property type="match status" value="1"/>
</dbReference>
<reference evidence="3" key="2">
    <citation type="submission" date="2021-01" db="UniProtKB">
        <authorList>
            <consortium name="EnsemblPlants"/>
        </authorList>
    </citation>
    <scope>IDENTIFICATION</scope>
</reference>
<feature type="compositionally biased region" description="Basic and acidic residues" evidence="1">
    <location>
        <begin position="180"/>
        <end position="194"/>
    </location>
</feature>
<feature type="compositionally biased region" description="Acidic residues" evidence="1">
    <location>
        <begin position="195"/>
        <end position="204"/>
    </location>
</feature>
<dbReference type="EnsemblPlants" id="QL05p088144:mrna">
    <property type="protein sequence ID" value="QL05p088144:mrna"/>
    <property type="gene ID" value="QL05p088144"/>
</dbReference>
<evidence type="ECO:0000259" key="2">
    <source>
        <dbReference type="Pfam" id="PF25019"/>
    </source>
</evidence>
<dbReference type="InterPro" id="IPR032675">
    <property type="entry name" value="LRR_dom_sf"/>
</dbReference>
<protein>
    <recommendedName>
        <fullName evidence="2">R13L1/DRL21-like LRR repeat region domain-containing protein</fullName>
    </recommendedName>
</protein>
<dbReference type="EMBL" id="LRBV02000005">
    <property type="status" value="NOT_ANNOTATED_CDS"/>
    <property type="molecule type" value="Genomic_DNA"/>
</dbReference>
<dbReference type="PANTHER" id="PTHR47186:SF30">
    <property type="entry name" value="EF-HAND DOMAIN-CONTAINING PROTEIN"/>
    <property type="match status" value="1"/>
</dbReference>
<dbReference type="AlphaFoldDB" id="A0A7N2LVS8"/>
<sequence>MRWNGDGAEERDECDGTATELKRGMSATERRRRRTELKRTEKPPPPLEVLVIGDYKGTTMYPNWMMSKLTYLKNLTLKDCPNVEQLPPLGKLPLLERFYLGNASMIGKVGDEFLGIDIEEEELSESSKNNNNKVIIIFPNLKSLKFEDLKEWEEWSGMGGTIEEEEEKDNSANAFMHDDVAEVDKIEDSNHEGDDGAGFEADEQVVELNIDERDL</sequence>
<dbReference type="InterPro" id="IPR056789">
    <property type="entry name" value="LRR_R13L1-DRL21"/>
</dbReference>
<reference evidence="3 4" key="1">
    <citation type="journal article" date="2016" name="G3 (Bethesda)">
        <title>First Draft Assembly and Annotation of the Genome of a California Endemic Oak Quercus lobata Nee (Fagaceae).</title>
        <authorList>
            <person name="Sork V.L."/>
            <person name="Fitz-Gibbon S.T."/>
            <person name="Puiu D."/>
            <person name="Crepeau M."/>
            <person name="Gugger P.F."/>
            <person name="Sherman R."/>
            <person name="Stevens K."/>
            <person name="Langley C.H."/>
            <person name="Pellegrini M."/>
            <person name="Salzberg S.L."/>
        </authorList>
    </citation>
    <scope>NUCLEOTIDE SEQUENCE [LARGE SCALE GENOMIC DNA]</scope>
    <source>
        <strain evidence="3 4">cv. SW786</strain>
    </source>
</reference>
<feature type="region of interest" description="Disordered" evidence="1">
    <location>
        <begin position="1"/>
        <end position="43"/>
    </location>
</feature>
<dbReference type="Proteomes" id="UP000594261">
    <property type="component" value="Chromosome 5"/>
</dbReference>
<evidence type="ECO:0000256" key="1">
    <source>
        <dbReference type="SAM" id="MobiDB-lite"/>
    </source>
</evidence>
<organism evidence="3 4">
    <name type="scientific">Quercus lobata</name>
    <name type="common">Valley oak</name>
    <dbReference type="NCBI Taxonomy" id="97700"/>
    <lineage>
        <taxon>Eukaryota</taxon>
        <taxon>Viridiplantae</taxon>
        <taxon>Streptophyta</taxon>
        <taxon>Embryophyta</taxon>
        <taxon>Tracheophyta</taxon>
        <taxon>Spermatophyta</taxon>
        <taxon>Magnoliopsida</taxon>
        <taxon>eudicotyledons</taxon>
        <taxon>Gunneridae</taxon>
        <taxon>Pentapetalae</taxon>
        <taxon>rosids</taxon>
        <taxon>fabids</taxon>
        <taxon>Fagales</taxon>
        <taxon>Fagaceae</taxon>
        <taxon>Quercus</taxon>
    </lineage>
</organism>
<proteinExistence type="predicted"/>
<dbReference type="Gramene" id="QL05p088144:mrna">
    <property type="protein sequence ID" value="QL05p088144:mrna"/>
    <property type="gene ID" value="QL05p088144"/>
</dbReference>
<dbReference type="Pfam" id="PF25019">
    <property type="entry name" value="LRR_R13L1-DRL21"/>
    <property type="match status" value="1"/>
</dbReference>
<accession>A0A7N2LVS8</accession>